<evidence type="ECO:0000313" key="3">
    <source>
        <dbReference type="Proteomes" id="UP000494216"/>
    </source>
</evidence>
<name>A0A8S0Y6R6_9GAMM</name>
<comment type="caution">
    <text evidence="2">The sequence shown here is derived from an EMBL/GenBank/DDBJ whole genome shotgun (WGS) entry which is preliminary data.</text>
</comment>
<reference evidence="2 3" key="1">
    <citation type="submission" date="2020-02" db="EMBL/GenBank/DDBJ databases">
        <authorList>
            <person name="Hogendoorn C."/>
        </authorList>
    </citation>
    <scope>NUCLEOTIDE SEQUENCE [LARGE SCALE GENOMIC DNA]</scope>
    <source>
        <strain evidence="2">METHB21</strain>
    </source>
</reference>
<organism evidence="2 3">
    <name type="scientific">Candidatus Methylobacter favarea</name>
    <dbReference type="NCBI Taxonomy" id="2707345"/>
    <lineage>
        <taxon>Bacteria</taxon>
        <taxon>Pseudomonadati</taxon>
        <taxon>Pseudomonadota</taxon>
        <taxon>Gammaproteobacteria</taxon>
        <taxon>Methylococcales</taxon>
        <taxon>Methylococcaceae</taxon>
        <taxon>Methylobacter</taxon>
    </lineage>
</organism>
<evidence type="ECO:0000313" key="2">
    <source>
        <dbReference type="EMBL" id="CAA9891989.1"/>
    </source>
</evidence>
<accession>A0A8S0Y6R6</accession>
<dbReference type="EMBL" id="CADCXN010000086">
    <property type="protein sequence ID" value="CAA9891989.1"/>
    <property type="molecule type" value="Genomic_DNA"/>
</dbReference>
<feature type="compositionally biased region" description="Basic and acidic residues" evidence="1">
    <location>
        <begin position="73"/>
        <end position="96"/>
    </location>
</feature>
<sequence length="128" mass="14753">MQFMPTKTFKTSKTFTPLLPRLIRIKDAPFYLGMDKNRFNQEVRPQLTEMKIGTQGIAFDRLDLDAWVDDLKSRSEQPDTHQLENIEWQKDHRDSPKGTNSGISTKSSKERDFTKALALAILKKPNAT</sequence>
<protein>
    <submittedName>
        <fullName evidence="2">Uncharacterized protein</fullName>
    </submittedName>
</protein>
<proteinExistence type="predicted"/>
<evidence type="ECO:0000256" key="1">
    <source>
        <dbReference type="SAM" id="MobiDB-lite"/>
    </source>
</evidence>
<keyword evidence="3" id="KW-1185">Reference proteome</keyword>
<dbReference type="AlphaFoldDB" id="A0A8S0Y6R6"/>
<feature type="region of interest" description="Disordered" evidence="1">
    <location>
        <begin position="73"/>
        <end position="110"/>
    </location>
</feature>
<feature type="compositionally biased region" description="Polar residues" evidence="1">
    <location>
        <begin position="97"/>
        <end position="106"/>
    </location>
</feature>
<dbReference type="Proteomes" id="UP000494216">
    <property type="component" value="Unassembled WGS sequence"/>
</dbReference>
<gene>
    <name evidence="2" type="ORF">METHB2_550008</name>
</gene>